<keyword evidence="5" id="KW-1185">Reference proteome</keyword>
<dbReference type="GO" id="GO:0005524">
    <property type="term" value="F:ATP binding"/>
    <property type="evidence" value="ECO:0007669"/>
    <property type="project" value="InterPro"/>
</dbReference>
<gene>
    <name evidence="4" type="ORF">C273_02218</name>
</gene>
<dbReference type="InterPro" id="IPR021835">
    <property type="entry name" value="DUF3427"/>
</dbReference>
<feature type="domain" description="Helicase C-terminal" evidence="3">
    <location>
        <begin position="430"/>
        <end position="592"/>
    </location>
</feature>
<evidence type="ECO:0000313" key="4">
    <source>
        <dbReference type="EMBL" id="EKU50046.1"/>
    </source>
</evidence>
<evidence type="ECO:0000259" key="2">
    <source>
        <dbReference type="PROSITE" id="PS51192"/>
    </source>
</evidence>
<dbReference type="STRING" id="1229783.C273_02218"/>
<evidence type="ECO:0000313" key="5">
    <source>
        <dbReference type="Proteomes" id="UP000009885"/>
    </source>
</evidence>
<dbReference type="PROSITE" id="PS51192">
    <property type="entry name" value="HELICASE_ATP_BIND_1"/>
    <property type="match status" value="1"/>
</dbReference>
<protein>
    <submittedName>
        <fullName evidence="4">Helicase</fullName>
    </submittedName>
</protein>
<dbReference type="Gene3D" id="3.30.870.10">
    <property type="entry name" value="Endonuclease Chain A"/>
    <property type="match status" value="1"/>
</dbReference>
<reference evidence="4 5" key="1">
    <citation type="journal article" date="2013" name="Genome Announc.">
        <title>Genome Sequence of Staphylococcus massiliensis Strain S46, Isolated from the Surface of Healthy Human Skin.</title>
        <authorList>
            <person name="Srivastav R."/>
            <person name="Singh A."/>
            <person name="Jangir P.K."/>
            <person name="Kumari C."/>
            <person name="Muduli S."/>
            <person name="Sharma R."/>
        </authorList>
    </citation>
    <scope>NUCLEOTIDE SEQUENCE [LARGE SCALE GENOMIC DNA]</scope>
    <source>
        <strain evidence="4 5">S46</strain>
    </source>
</reference>
<dbReference type="PROSITE" id="PS50035">
    <property type="entry name" value="PLD"/>
    <property type="match status" value="1"/>
</dbReference>
<keyword evidence="4" id="KW-0378">Hydrolase</keyword>
<dbReference type="AlphaFoldDB" id="K9AVB0"/>
<dbReference type="Pfam" id="PF04851">
    <property type="entry name" value="ResIII"/>
    <property type="match status" value="1"/>
</dbReference>
<feature type="domain" description="PLD phosphodiesterase" evidence="1">
    <location>
        <begin position="119"/>
        <end position="144"/>
    </location>
</feature>
<feature type="domain" description="Helicase ATP-binding" evidence="2">
    <location>
        <begin position="236"/>
        <end position="389"/>
    </location>
</feature>
<dbReference type="Pfam" id="PF13091">
    <property type="entry name" value="PLDc_2"/>
    <property type="match status" value="1"/>
</dbReference>
<dbReference type="GO" id="GO:0006793">
    <property type="term" value="P:phosphorus metabolic process"/>
    <property type="evidence" value="ECO:0007669"/>
    <property type="project" value="UniProtKB-ARBA"/>
</dbReference>
<dbReference type="GO" id="GO:0016787">
    <property type="term" value="F:hydrolase activity"/>
    <property type="evidence" value="ECO:0007669"/>
    <property type="project" value="InterPro"/>
</dbReference>
<dbReference type="InterPro" id="IPR014001">
    <property type="entry name" value="Helicase_ATP-bd"/>
</dbReference>
<evidence type="ECO:0000259" key="3">
    <source>
        <dbReference type="PROSITE" id="PS51194"/>
    </source>
</evidence>
<dbReference type="InterPro" id="IPR027417">
    <property type="entry name" value="P-loop_NTPase"/>
</dbReference>
<accession>K9AVB0</accession>
<dbReference type="PANTHER" id="PTHR47396:SF1">
    <property type="entry name" value="ATP-DEPENDENT HELICASE IRC3-RELATED"/>
    <property type="match status" value="1"/>
</dbReference>
<comment type="caution">
    <text evidence="4">The sequence shown here is derived from an EMBL/GenBank/DDBJ whole genome shotgun (WGS) entry which is preliminary data.</text>
</comment>
<dbReference type="Pfam" id="PF00271">
    <property type="entry name" value="Helicase_C"/>
    <property type="match status" value="1"/>
</dbReference>
<keyword evidence="4" id="KW-0547">Nucleotide-binding</keyword>
<keyword evidence="4" id="KW-0067">ATP-binding</keyword>
<sequence length="954" mass="110646">MEKLIKDFNQSLQKGFIDRSISHQGNFAPKLLINNKKENVLSTIIDELHKCREFTISVAFITESGLASLKSHLYDLNQKGVKGRILTSNYLGFNSPKMFRELLKLDNIDVRLTDIKGFHAKGYIFDHENYSTLIVGSSNLTSDALKQNYEQNLFLSTHKNGDLIYHVKQQFEELWNDSFILNEEWIKTYEETFQYQKVKDFKQIVEIQKEAEKKLTISKEIVPNIMQEEALNSLRNLRDKKADKALIISATGTGKTILCALDVRAYQPERTLFIVHNEGILKKAIEEFKKVLPFEDDNEFGLLTGKNKKIDAKYVFATVQTISKPDVYKKFSENHFDYVIFDEAHRSAARSYLRVYNYFKPKFLLGMTATPERTDERNIFEMFDYNIAYEIRLQKALESEILCPFHYFGVTEYVKDEVEEDDPKALQKLASDERVHYILEKTHYYGYSGDVLKGLIFVSNVSEAKELATKLTSLNVPTVALSGEDSQVYRDEVMQQLKDGVINYIITVDLFNEGIDIPEVNQVIMLRATKSSIIFIQQLGRGLRKSTNKDYVTVIDFIGNYDNNYLIPIALSGDQSQNKDNYRKFLTDNTVLDGVSTINFEAVAKTKIFESLNKVSLNGKLVIKNAFNKLKERLGRTPMLMDFVEQHSIDPNVILDNFKNYYEFLRYVKCMDNVLTSNESKNLTMLSREIMSGIRDVDYLVLQSLVRSSKNQEELLEDVRTKRNTITLSDVDTALRIFDFSYFKNDIEKTYGKPLIETNGEKIRVSKTLVEAMKKPPFNLLFEDIMKVSMFKNINYHNSSSELELYKKYTRKDVIKILNWKSDESGVVNGYKMKYQTCPIFINYHKEDDISENTQYEDRFLSQDEMKWFTRSPRKLTSSEVQPILNHKESNSLIYLFVKKESAEGMEYYYLGKANVIDGSAEEDHMPNGKSVVTMRLGLETPVRDDIYRYIVQT</sequence>
<proteinExistence type="predicted"/>
<dbReference type="SMART" id="SM00487">
    <property type="entry name" value="DEXDc"/>
    <property type="match status" value="1"/>
</dbReference>
<dbReference type="Gene3D" id="3.40.50.300">
    <property type="entry name" value="P-loop containing nucleotide triphosphate hydrolases"/>
    <property type="match status" value="2"/>
</dbReference>
<dbReference type="GO" id="GO:0004386">
    <property type="term" value="F:helicase activity"/>
    <property type="evidence" value="ECO:0007669"/>
    <property type="project" value="UniProtKB-KW"/>
</dbReference>
<dbReference type="SMART" id="SM00490">
    <property type="entry name" value="HELICc"/>
    <property type="match status" value="1"/>
</dbReference>
<name>K9AVB0_9STAP</name>
<dbReference type="InterPro" id="IPR025202">
    <property type="entry name" value="PLD-like_dom"/>
</dbReference>
<dbReference type="InterPro" id="IPR001650">
    <property type="entry name" value="Helicase_C-like"/>
</dbReference>
<dbReference type="PANTHER" id="PTHR47396">
    <property type="entry name" value="TYPE I RESTRICTION ENZYME ECOKI R PROTEIN"/>
    <property type="match status" value="1"/>
</dbReference>
<dbReference type="InterPro" id="IPR050742">
    <property type="entry name" value="Helicase_Restrict-Modif_Enz"/>
</dbReference>
<dbReference type="SUPFAM" id="SSF56024">
    <property type="entry name" value="Phospholipase D/nuclease"/>
    <property type="match status" value="1"/>
</dbReference>
<dbReference type="PROSITE" id="PS51194">
    <property type="entry name" value="HELICASE_CTER"/>
    <property type="match status" value="1"/>
</dbReference>
<organism evidence="4 5">
    <name type="scientific">Staphylococcus massiliensis S46</name>
    <dbReference type="NCBI Taxonomy" id="1229783"/>
    <lineage>
        <taxon>Bacteria</taxon>
        <taxon>Bacillati</taxon>
        <taxon>Bacillota</taxon>
        <taxon>Bacilli</taxon>
        <taxon>Bacillales</taxon>
        <taxon>Staphylococcaceae</taxon>
        <taxon>Staphylococcus</taxon>
    </lineage>
</organism>
<dbReference type="InterPro" id="IPR006935">
    <property type="entry name" value="Helicase/UvrB_N"/>
</dbReference>
<dbReference type="RefSeq" id="WP_009382256.1">
    <property type="nucleotide sequence ID" value="NZ_AMSQ01000003.1"/>
</dbReference>
<dbReference type="Proteomes" id="UP000009885">
    <property type="component" value="Unassembled WGS sequence"/>
</dbReference>
<keyword evidence="4" id="KW-0347">Helicase</keyword>
<dbReference type="Pfam" id="PF11907">
    <property type="entry name" value="DUF3427"/>
    <property type="match status" value="1"/>
</dbReference>
<dbReference type="PATRIC" id="fig|1229783.3.peg.449"/>
<dbReference type="CDD" id="cd18799">
    <property type="entry name" value="SF2_C_EcoAI-like"/>
    <property type="match status" value="1"/>
</dbReference>
<dbReference type="eggNOG" id="COG3886">
    <property type="taxonomic scope" value="Bacteria"/>
</dbReference>
<dbReference type="InterPro" id="IPR058403">
    <property type="entry name" value="DUF8090"/>
</dbReference>
<dbReference type="GO" id="GO:0005829">
    <property type="term" value="C:cytosol"/>
    <property type="evidence" value="ECO:0007669"/>
    <property type="project" value="TreeGrafter"/>
</dbReference>
<dbReference type="OrthoDB" id="9802848at2"/>
<dbReference type="InterPro" id="IPR001736">
    <property type="entry name" value="PLipase_D/transphosphatidylase"/>
</dbReference>
<dbReference type="GO" id="GO:0003677">
    <property type="term" value="F:DNA binding"/>
    <property type="evidence" value="ECO:0007669"/>
    <property type="project" value="InterPro"/>
</dbReference>
<dbReference type="REBASE" id="69784">
    <property type="entry name" value="SmaS46ORF2218P"/>
</dbReference>
<dbReference type="CDD" id="cd18032">
    <property type="entry name" value="DEXHc_RE_I_III_res"/>
    <property type="match status" value="1"/>
</dbReference>
<dbReference type="CDD" id="cd09204">
    <property type="entry name" value="PLDc_N_DEXD_b2"/>
    <property type="match status" value="1"/>
</dbReference>
<dbReference type="EMBL" id="AMSQ01000003">
    <property type="protein sequence ID" value="EKU50046.1"/>
    <property type="molecule type" value="Genomic_DNA"/>
</dbReference>
<dbReference type="eggNOG" id="COG1061">
    <property type="taxonomic scope" value="Bacteria"/>
</dbReference>
<dbReference type="SUPFAM" id="SSF52540">
    <property type="entry name" value="P-loop containing nucleoside triphosphate hydrolases"/>
    <property type="match status" value="1"/>
</dbReference>
<dbReference type="Pfam" id="PF26350">
    <property type="entry name" value="DUF8090"/>
    <property type="match status" value="1"/>
</dbReference>
<evidence type="ECO:0000259" key="1">
    <source>
        <dbReference type="PROSITE" id="PS50035"/>
    </source>
</evidence>